<dbReference type="OrthoDB" id="8479094at2"/>
<dbReference type="GO" id="GO:0015774">
    <property type="term" value="P:polysaccharide transport"/>
    <property type="evidence" value="ECO:0007669"/>
    <property type="project" value="UniProtKB-KW"/>
</dbReference>
<comment type="similarity">
    <text evidence="2 11">Belongs to the ABC-2 integral membrane protein family.</text>
</comment>
<evidence type="ECO:0000256" key="8">
    <source>
        <dbReference type="ARBA" id="ARBA00022989"/>
    </source>
</evidence>
<comment type="subcellular location">
    <subcellularLocation>
        <location evidence="11">Cell inner membrane</location>
        <topology evidence="11">Multi-pass membrane protein</topology>
    </subcellularLocation>
    <subcellularLocation>
        <location evidence="1">Cell membrane</location>
        <topology evidence="1">Multi-pass membrane protein</topology>
    </subcellularLocation>
</comment>
<protein>
    <recommendedName>
        <fullName evidence="11">Transport permease protein</fullName>
    </recommendedName>
</protein>
<dbReference type="Proteomes" id="UP000199550">
    <property type="component" value="Unassembled WGS sequence"/>
</dbReference>
<name>A0A1I4JDX9_9RHOB</name>
<evidence type="ECO:0000256" key="4">
    <source>
        <dbReference type="ARBA" id="ARBA00022475"/>
    </source>
</evidence>
<feature type="domain" description="ABC transmembrane type-2" evidence="13">
    <location>
        <begin position="54"/>
        <end position="275"/>
    </location>
</feature>
<dbReference type="EMBL" id="FOTF01000036">
    <property type="protein sequence ID" value="SFL64782.1"/>
    <property type="molecule type" value="Genomic_DNA"/>
</dbReference>
<keyword evidence="3 11" id="KW-0813">Transport</keyword>
<sequence>MDITSPASEGLGAAPARSPAPLPQTLKPPRFGGVRTISALMLREMESTYGRQPGGYIWAILQPVGMIVLLSLAFSMLVKKPPLGTSFIFFYASGFLPFDIYTSMSAKISGALMYSRPLLAYPRVTWVDTILARLLLNALTALMVFFIVILGIMMLYETRARIDLGPLLTGLGMAITLGTGVGLVNCVLIGLYPVWGIIWGILSRPLFLGSGVLFLLEDMPSNIQHFLLWNPLIHVAGLVRRGLFSTYDAPYVSLSYGYGVGLLLCTVGLIFLRAHYKTVLQQ</sequence>
<keyword evidence="4 11" id="KW-1003">Cell membrane</keyword>
<feature type="transmembrane region" description="Helical" evidence="11">
    <location>
        <begin position="55"/>
        <end position="77"/>
    </location>
</feature>
<dbReference type="STRING" id="195913.SAMN04488004_1368"/>
<evidence type="ECO:0000256" key="7">
    <source>
        <dbReference type="ARBA" id="ARBA00022903"/>
    </source>
</evidence>
<keyword evidence="15" id="KW-1185">Reference proteome</keyword>
<evidence type="ECO:0000256" key="2">
    <source>
        <dbReference type="ARBA" id="ARBA00007783"/>
    </source>
</evidence>
<gene>
    <name evidence="14" type="ORF">SAMN04488004_1368</name>
</gene>
<dbReference type="PRINTS" id="PR00164">
    <property type="entry name" value="ABC2TRNSPORT"/>
</dbReference>
<evidence type="ECO:0000256" key="5">
    <source>
        <dbReference type="ARBA" id="ARBA00022597"/>
    </source>
</evidence>
<dbReference type="GO" id="GO:0015920">
    <property type="term" value="P:lipopolysaccharide transport"/>
    <property type="evidence" value="ECO:0007669"/>
    <property type="project" value="TreeGrafter"/>
</dbReference>
<keyword evidence="7" id="KW-0972">Capsule biogenesis/degradation</keyword>
<feature type="transmembrane region" description="Helical" evidence="11">
    <location>
        <begin position="89"/>
        <end position="114"/>
    </location>
</feature>
<dbReference type="InterPro" id="IPR000412">
    <property type="entry name" value="ABC_2_transport"/>
</dbReference>
<feature type="transmembrane region" description="Helical" evidence="11">
    <location>
        <begin position="256"/>
        <end position="276"/>
    </location>
</feature>
<keyword evidence="6 11" id="KW-0812">Transmembrane</keyword>
<dbReference type="GO" id="GO:0043190">
    <property type="term" value="C:ATP-binding cassette (ABC) transporter complex"/>
    <property type="evidence" value="ECO:0007669"/>
    <property type="project" value="InterPro"/>
</dbReference>
<organism evidence="14 15">
    <name type="scientific">Loktanella salsilacus</name>
    <dbReference type="NCBI Taxonomy" id="195913"/>
    <lineage>
        <taxon>Bacteria</taxon>
        <taxon>Pseudomonadati</taxon>
        <taxon>Pseudomonadota</taxon>
        <taxon>Alphaproteobacteria</taxon>
        <taxon>Rhodobacterales</taxon>
        <taxon>Roseobacteraceae</taxon>
        <taxon>Loktanella</taxon>
    </lineage>
</organism>
<dbReference type="RefSeq" id="WP_090191817.1">
    <property type="nucleotide sequence ID" value="NZ_FOTF01000036.1"/>
</dbReference>
<feature type="region of interest" description="Disordered" evidence="12">
    <location>
        <begin position="1"/>
        <end position="25"/>
    </location>
</feature>
<dbReference type="AlphaFoldDB" id="A0A1I4JDX9"/>
<dbReference type="PANTHER" id="PTHR30413">
    <property type="entry name" value="INNER MEMBRANE TRANSPORT PERMEASE"/>
    <property type="match status" value="1"/>
</dbReference>
<dbReference type="GO" id="GO:0140359">
    <property type="term" value="F:ABC-type transporter activity"/>
    <property type="evidence" value="ECO:0007669"/>
    <property type="project" value="InterPro"/>
</dbReference>
<feature type="transmembrane region" description="Helical" evidence="11">
    <location>
        <begin position="197"/>
        <end position="215"/>
    </location>
</feature>
<evidence type="ECO:0000256" key="3">
    <source>
        <dbReference type="ARBA" id="ARBA00022448"/>
    </source>
</evidence>
<evidence type="ECO:0000313" key="15">
    <source>
        <dbReference type="Proteomes" id="UP000199550"/>
    </source>
</evidence>
<dbReference type="Pfam" id="PF01061">
    <property type="entry name" value="ABC2_membrane"/>
    <property type="match status" value="1"/>
</dbReference>
<accession>A0A1I4JDX9</accession>
<proteinExistence type="inferred from homology"/>
<dbReference type="InterPro" id="IPR047817">
    <property type="entry name" value="ABC2_TM_bact-type"/>
</dbReference>
<evidence type="ECO:0000313" key="14">
    <source>
        <dbReference type="EMBL" id="SFL64782.1"/>
    </source>
</evidence>
<feature type="transmembrane region" description="Helical" evidence="11">
    <location>
        <begin position="168"/>
        <end position="191"/>
    </location>
</feature>
<keyword evidence="5" id="KW-0762">Sugar transport</keyword>
<keyword evidence="9" id="KW-0625">Polysaccharide transport</keyword>
<reference evidence="14 15" key="1">
    <citation type="submission" date="2016-10" db="EMBL/GenBank/DDBJ databases">
        <authorList>
            <person name="de Groot N.N."/>
        </authorList>
    </citation>
    <scope>NUCLEOTIDE SEQUENCE [LARGE SCALE GENOMIC DNA]</scope>
    <source>
        <strain evidence="14 15">DSM 16199</strain>
    </source>
</reference>
<evidence type="ECO:0000256" key="6">
    <source>
        <dbReference type="ARBA" id="ARBA00022692"/>
    </source>
</evidence>
<dbReference type="InterPro" id="IPR013525">
    <property type="entry name" value="ABC2_TM"/>
</dbReference>
<evidence type="ECO:0000256" key="1">
    <source>
        <dbReference type="ARBA" id="ARBA00004651"/>
    </source>
</evidence>
<keyword evidence="10 11" id="KW-0472">Membrane</keyword>
<keyword evidence="8 11" id="KW-1133">Transmembrane helix</keyword>
<evidence type="ECO:0000256" key="12">
    <source>
        <dbReference type="SAM" id="MobiDB-lite"/>
    </source>
</evidence>
<evidence type="ECO:0000256" key="11">
    <source>
        <dbReference type="RuleBase" id="RU361157"/>
    </source>
</evidence>
<evidence type="ECO:0000259" key="13">
    <source>
        <dbReference type="PROSITE" id="PS51012"/>
    </source>
</evidence>
<feature type="transmembrane region" description="Helical" evidence="11">
    <location>
        <begin position="134"/>
        <end position="156"/>
    </location>
</feature>
<dbReference type="PANTHER" id="PTHR30413:SF10">
    <property type="entry name" value="CAPSULE POLYSACCHARIDE EXPORT INNER-MEMBRANE PROTEIN CTRC"/>
    <property type="match status" value="1"/>
</dbReference>
<evidence type="ECO:0000256" key="9">
    <source>
        <dbReference type="ARBA" id="ARBA00023047"/>
    </source>
</evidence>
<dbReference type="PROSITE" id="PS51012">
    <property type="entry name" value="ABC_TM2"/>
    <property type="match status" value="1"/>
</dbReference>
<evidence type="ECO:0000256" key="10">
    <source>
        <dbReference type="ARBA" id="ARBA00023136"/>
    </source>
</evidence>